<organism evidence="5 6">
    <name type="scientific">Escherichia coli</name>
    <dbReference type="NCBI Taxonomy" id="562"/>
    <lineage>
        <taxon>Bacteria</taxon>
        <taxon>Pseudomonadati</taxon>
        <taxon>Pseudomonadota</taxon>
        <taxon>Gammaproteobacteria</taxon>
        <taxon>Enterobacterales</taxon>
        <taxon>Enterobacteriaceae</taxon>
        <taxon>Escherichia</taxon>
    </lineage>
</organism>
<gene>
    <name evidence="5" type="primary">yfaW_1</name>
    <name evidence="5" type="ORF">NCTC9073_01657</name>
</gene>
<dbReference type="GO" id="GO:0016052">
    <property type="term" value="P:carbohydrate catabolic process"/>
    <property type="evidence" value="ECO:0007669"/>
    <property type="project" value="TreeGrafter"/>
</dbReference>
<dbReference type="EC" id="4.2.1.90" evidence="5"/>
<dbReference type="Gene3D" id="3.20.20.120">
    <property type="entry name" value="Enolase-like C-terminal domain"/>
    <property type="match status" value="1"/>
</dbReference>
<sequence length="195" mass="21295">MVTSGEHHGTLQSFRTLSETGIDIMQPDVGWCGGLTTLVEIAAIAKSRGQLVVPHGSSVYSHHAVITFTNTPFSEFLMTSPDCSTMRPQFDPILLNEPVPVNGRIHKSVLDKPGFGVELNRDCNLKTPLQPLITPGVAVTTVTPTYSKELFMSTALLDAVVKKNRVRFNSVYVGAVCAGVSRPFEYRFCQTDLPD</sequence>
<dbReference type="PANTHER" id="PTHR13794">
    <property type="entry name" value="ENOLASE SUPERFAMILY, MANDELATE RACEMASE"/>
    <property type="match status" value="1"/>
</dbReference>
<evidence type="ECO:0000313" key="5">
    <source>
        <dbReference type="EMBL" id="SPX10362.1"/>
    </source>
</evidence>
<keyword evidence="5" id="KW-0456">Lyase</keyword>
<dbReference type="SUPFAM" id="SSF51604">
    <property type="entry name" value="Enolase C-terminal domain-like"/>
    <property type="match status" value="1"/>
</dbReference>
<reference evidence="5 6" key="1">
    <citation type="submission" date="2018-06" db="EMBL/GenBank/DDBJ databases">
        <authorList>
            <consortium name="Pathogen Informatics"/>
            <person name="Doyle S."/>
        </authorList>
    </citation>
    <scope>NUCLEOTIDE SEQUENCE [LARGE SCALE GENOMIC DNA]</scope>
    <source>
        <strain evidence="5 6">NCTC9073</strain>
    </source>
</reference>
<dbReference type="InterPro" id="IPR036849">
    <property type="entry name" value="Enolase-like_C_sf"/>
</dbReference>
<proteinExistence type="predicted"/>
<dbReference type="Proteomes" id="UP000250780">
    <property type="component" value="Unassembled WGS sequence"/>
</dbReference>
<keyword evidence="2" id="KW-0479">Metal-binding</keyword>
<keyword evidence="3" id="KW-0460">Magnesium</keyword>
<feature type="domain" description="Enolase C-terminal" evidence="4">
    <location>
        <begin position="2"/>
        <end position="122"/>
    </location>
</feature>
<dbReference type="InterPro" id="IPR046945">
    <property type="entry name" value="RHMD-like"/>
</dbReference>
<name>A0A2X1MZ04_ECOLX</name>
<dbReference type="AlphaFoldDB" id="A0A2X1MZ04"/>
<evidence type="ECO:0000256" key="3">
    <source>
        <dbReference type="ARBA" id="ARBA00022842"/>
    </source>
</evidence>
<evidence type="ECO:0000256" key="2">
    <source>
        <dbReference type="ARBA" id="ARBA00022723"/>
    </source>
</evidence>
<evidence type="ECO:0000256" key="1">
    <source>
        <dbReference type="ARBA" id="ARBA00001946"/>
    </source>
</evidence>
<evidence type="ECO:0000313" key="6">
    <source>
        <dbReference type="Proteomes" id="UP000250780"/>
    </source>
</evidence>
<dbReference type="GO" id="GO:0000287">
    <property type="term" value="F:magnesium ion binding"/>
    <property type="evidence" value="ECO:0007669"/>
    <property type="project" value="TreeGrafter"/>
</dbReference>
<dbReference type="EMBL" id="UASD01000007">
    <property type="protein sequence ID" value="SPX10362.1"/>
    <property type="molecule type" value="Genomic_DNA"/>
</dbReference>
<dbReference type="Pfam" id="PF13378">
    <property type="entry name" value="MR_MLE_C"/>
    <property type="match status" value="1"/>
</dbReference>
<accession>A0A2X1MZ04</accession>
<dbReference type="PANTHER" id="PTHR13794:SF58">
    <property type="entry name" value="MITOCHONDRIAL ENOLASE SUPERFAMILY MEMBER 1"/>
    <property type="match status" value="1"/>
</dbReference>
<evidence type="ECO:0000259" key="4">
    <source>
        <dbReference type="Pfam" id="PF13378"/>
    </source>
</evidence>
<dbReference type="InterPro" id="IPR029065">
    <property type="entry name" value="Enolase_C-like"/>
</dbReference>
<dbReference type="GO" id="GO:0050032">
    <property type="term" value="F:L-rhamnonate dehydratase activity"/>
    <property type="evidence" value="ECO:0007669"/>
    <property type="project" value="UniProtKB-EC"/>
</dbReference>
<comment type="cofactor">
    <cofactor evidence="1">
        <name>Mg(2+)</name>
        <dbReference type="ChEBI" id="CHEBI:18420"/>
    </cofactor>
</comment>
<protein>
    <submittedName>
        <fullName evidence="5">Mandelate racemase/muconate lactonizing protein</fullName>
        <ecNumber evidence="5">4.2.1.90</ecNumber>
    </submittedName>
</protein>